<sequence>MITKMINKIKGGQLLSLTTTEKERLVEILEKEQRREINNTELDTRVITLVKEEFKKMSFSNEESNRAILSIRCQEIIYKQWGFSNDYLWKLVDETVEELIPDNMD</sequence>
<evidence type="ECO:0000313" key="1">
    <source>
        <dbReference type="EMBL" id="KXY51384.1"/>
    </source>
</evidence>
<dbReference type="AlphaFoldDB" id="A0A9X0MKG9"/>
<evidence type="ECO:0000313" key="2">
    <source>
        <dbReference type="Proteomes" id="UP000075476"/>
    </source>
</evidence>
<proteinExistence type="predicted"/>
<comment type="caution">
    <text evidence="1">The sequence shown here is derived from an EMBL/GenBank/DDBJ whole genome shotgun (WGS) entry which is preliminary data.</text>
</comment>
<dbReference type="Proteomes" id="UP000075476">
    <property type="component" value="Unassembled WGS sequence"/>
</dbReference>
<reference evidence="1 2" key="1">
    <citation type="submission" date="2015-12" db="EMBL/GenBank/DDBJ databases">
        <title>Bacillus cereus Group isolate.</title>
        <authorList>
            <person name="Kovac J."/>
        </authorList>
    </citation>
    <scope>NUCLEOTIDE SEQUENCE [LARGE SCALE GENOMIC DNA]</scope>
    <source>
        <strain evidence="1 2">FSL K6-0073</strain>
    </source>
</reference>
<organism evidence="1 2">
    <name type="scientific">Bacillus cereus</name>
    <dbReference type="NCBI Taxonomy" id="1396"/>
    <lineage>
        <taxon>Bacteria</taxon>
        <taxon>Bacillati</taxon>
        <taxon>Bacillota</taxon>
        <taxon>Bacilli</taxon>
        <taxon>Bacillales</taxon>
        <taxon>Bacillaceae</taxon>
        <taxon>Bacillus</taxon>
        <taxon>Bacillus cereus group</taxon>
    </lineage>
</organism>
<gene>
    <name evidence="1" type="ORF">AT268_33460</name>
</gene>
<name>A0A9X0MKG9_BACCE</name>
<protein>
    <submittedName>
        <fullName evidence="1">Uncharacterized protein</fullName>
    </submittedName>
</protein>
<accession>A0A9X0MKG9</accession>
<dbReference type="EMBL" id="LOMO01000001">
    <property type="protein sequence ID" value="KXY51384.1"/>
    <property type="molecule type" value="Genomic_DNA"/>
</dbReference>
<dbReference type="RefSeq" id="WP_061662717.1">
    <property type="nucleotide sequence ID" value="NZ_LOMO01000001.1"/>
</dbReference>